<dbReference type="InterPro" id="IPR012338">
    <property type="entry name" value="Beta-lactam/transpept-like"/>
</dbReference>
<feature type="domain" description="Beta-lactamase-related" evidence="2">
    <location>
        <begin position="93"/>
        <end position="374"/>
    </location>
</feature>
<organism evidence="3 4">
    <name type="scientific">Brachybacterium halotolerans</name>
    <dbReference type="NCBI Taxonomy" id="2795215"/>
    <lineage>
        <taxon>Bacteria</taxon>
        <taxon>Bacillati</taxon>
        <taxon>Actinomycetota</taxon>
        <taxon>Actinomycetes</taxon>
        <taxon>Micrococcales</taxon>
        <taxon>Dermabacteraceae</taxon>
        <taxon>Brachybacterium</taxon>
    </lineage>
</organism>
<evidence type="ECO:0000313" key="4">
    <source>
        <dbReference type="Proteomes" id="UP000612352"/>
    </source>
</evidence>
<evidence type="ECO:0000256" key="1">
    <source>
        <dbReference type="ARBA" id="ARBA00022801"/>
    </source>
</evidence>
<dbReference type="Proteomes" id="UP000612352">
    <property type="component" value="Unassembled WGS sequence"/>
</dbReference>
<dbReference type="PANTHER" id="PTHR43283">
    <property type="entry name" value="BETA-LACTAMASE-RELATED"/>
    <property type="match status" value="1"/>
</dbReference>
<evidence type="ECO:0000259" key="2">
    <source>
        <dbReference type="Pfam" id="PF00144"/>
    </source>
</evidence>
<dbReference type="InterPro" id="IPR050789">
    <property type="entry name" value="Diverse_Enzym_Activities"/>
</dbReference>
<name>A0ABS1BC44_9MICO</name>
<dbReference type="Pfam" id="PF00144">
    <property type="entry name" value="Beta-lactamase"/>
    <property type="match status" value="1"/>
</dbReference>
<keyword evidence="4" id="KW-1185">Reference proteome</keyword>
<dbReference type="Gene3D" id="3.40.710.10">
    <property type="entry name" value="DD-peptidase/beta-lactamase superfamily"/>
    <property type="match status" value="1"/>
</dbReference>
<dbReference type="RefSeq" id="WP_200503128.1">
    <property type="nucleotide sequence ID" value="NZ_JAEDAJ010000007.1"/>
</dbReference>
<dbReference type="EMBL" id="JAEDAJ010000007">
    <property type="protein sequence ID" value="MBK0332237.1"/>
    <property type="molecule type" value="Genomic_DNA"/>
</dbReference>
<dbReference type="InterPro" id="IPR001466">
    <property type="entry name" value="Beta-lactam-related"/>
</dbReference>
<reference evidence="3 4" key="1">
    <citation type="submission" date="2020-12" db="EMBL/GenBank/DDBJ databases">
        <title>Brachybacterium sp. MASK1Z-5, whole genome shotgun sequence.</title>
        <authorList>
            <person name="Tuo L."/>
        </authorList>
    </citation>
    <scope>NUCLEOTIDE SEQUENCE [LARGE SCALE GENOMIC DNA]</scope>
    <source>
        <strain evidence="3 4">MASK1Z-5</strain>
    </source>
</reference>
<comment type="caution">
    <text evidence="3">The sequence shown here is derived from an EMBL/GenBank/DDBJ whole genome shotgun (WGS) entry which is preliminary data.</text>
</comment>
<gene>
    <name evidence="3" type="ORF">I8D64_12610</name>
</gene>
<protein>
    <submittedName>
        <fullName evidence="3">Beta-lactamase family protein</fullName>
    </submittedName>
</protein>
<keyword evidence="1" id="KW-0378">Hydrolase</keyword>
<sequence length="405" mass="41699">MSARPDAQQEGLQALVDALLATARGERSGADGSSADGAVEHSVEGAGAVAAGISGPDGLDRGSLRIFGGAPVSFAADGTPLPEDTSEGADPVDPVGPGTLFDLASVTKVVTALTAATLLADGSLDLEDRAVDLLDPALVPDARITVRHLLTHTAGLPPTMPLWRIVGRREQRLAAIGRADLASAPGTAHAYSCIGFILLGEILARLGGKDLPALARERVLDPAGATRATWWPDEHARARAAATEFQEDPPRGLVRGEVHDETAWALGGVGNAGLFATLDDALAIARVLAGTAPGPRLPEDLRREIGRDQLALPATTGAPWRQGLGVRIGQELPDGSLVPGVLGHPGFTGTALWADPATGTVAALLTNRVHPRRECFEVLEARRETARLAFAPASPSASASAGPRP</sequence>
<dbReference type="SUPFAM" id="SSF56601">
    <property type="entry name" value="beta-lactamase/transpeptidase-like"/>
    <property type="match status" value="1"/>
</dbReference>
<dbReference type="PANTHER" id="PTHR43283:SF11">
    <property type="entry name" value="BETA-LACTAMASE-RELATED DOMAIN-CONTAINING PROTEIN"/>
    <property type="match status" value="1"/>
</dbReference>
<proteinExistence type="predicted"/>
<evidence type="ECO:0000313" key="3">
    <source>
        <dbReference type="EMBL" id="MBK0332237.1"/>
    </source>
</evidence>
<accession>A0ABS1BC44</accession>